<organism evidence="2 3">
    <name type="scientific">Acaulospora morrowiae</name>
    <dbReference type="NCBI Taxonomy" id="94023"/>
    <lineage>
        <taxon>Eukaryota</taxon>
        <taxon>Fungi</taxon>
        <taxon>Fungi incertae sedis</taxon>
        <taxon>Mucoromycota</taxon>
        <taxon>Glomeromycotina</taxon>
        <taxon>Glomeromycetes</taxon>
        <taxon>Diversisporales</taxon>
        <taxon>Acaulosporaceae</taxon>
        <taxon>Acaulospora</taxon>
    </lineage>
</organism>
<evidence type="ECO:0000313" key="2">
    <source>
        <dbReference type="EMBL" id="CAG8564314.1"/>
    </source>
</evidence>
<name>A0A9N9BFV9_9GLOM</name>
<feature type="non-terminal residue" evidence="2">
    <location>
        <position position="1"/>
    </location>
</feature>
<keyword evidence="3" id="KW-1185">Reference proteome</keyword>
<gene>
    <name evidence="2" type="ORF">AMORRO_LOCUS6167</name>
</gene>
<sequence length="152" mass="17350">DKKINELLDLKYKKKIHNTPLAMLILPILPISLVLIDSSRKAKTISSRNDQRKVLSKSSELIQIGSDDRYNFDSFNDLIELNKNKAVEQDLIQELRCCGDSRVFNDRKDIATSQYDSAEINESCATQISKTLISDAETHPMKKKSVKLAWPR</sequence>
<dbReference type="EMBL" id="CAJVPV010003990">
    <property type="protein sequence ID" value="CAG8564314.1"/>
    <property type="molecule type" value="Genomic_DNA"/>
</dbReference>
<keyword evidence="1" id="KW-0472">Membrane</keyword>
<evidence type="ECO:0000256" key="1">
    <source>
        <dbReference type="SAM" id="Phobius"/>
    </source>
</evidence>
<reference evidence="2" key="1">
    <citation type="submission" date="2021-06" db="EMBL/GenBank/DDBJ databases">
        <authorList>
            <person name="Kallberg Y."/>
            <person name="Tangrot J."/>
            <person name="Rosling A."/>
        </authorList>
    </citation>
    <scope>NUCLEOTIDE SEQUENCE</scope>
    <source>
        <strain evidence="2">CL551</strain>
    </source>
</reference>
<keyword evidence="1" id="KW-1133">Transmembrane helix</keyword>
<evidence type="ECO:0000313" key="3">
    <source>
        <dbReference type="Proteomes" id="UP000789342"/>
    </source>
</evidence>
<comment type="caution">
    <text evidence="2">The sequence shown here is derived from an EMBL/GenBank/DDBJ whole genome shotgun (WGS) entry which is preliminary data.</text>
</comment>
<accession>A0A9N9BFV9</accession>
<feature type="transmembrane region" description="Helical" evidence="1">
    <location>
        <begin position="20"/>
        <end position="38"/>
    </location>
</feature>
<proteinExistence type="predicted"/>
<protein>
    <submittedName>
        <fullName evidence="2">485_t:CDS:1</fullName>
    </submittedName>
</protein>
<dbReference type="Proteomes" id="UP000789342">
    <property type="component" value="Unassembled WGS sequence"/>
</dbReference>
<keyword evidence="1" id="KW-0812">Transmembrane</keyword>
<dbReference type="AlphaFoldDB" id="A0A9N9BFV9"/>